<dbReference type="Proteomes" id="UP000230066">
    <property type="component" value="Unassembled WGS sequence"/>
</dbReference>
<feature type="compositionally biased region" description="Polar residues" evidence="1">
    <location>
        <begin position="230"/>
        <end position="240"/>
    </location>
</feature>
<keyword evidence="4" id="KW-1185">Reference proteome</keyword>
<evidence type="ECO:0000256" key="2">
    <source>
        <dbReference type="SAM" id="SignalP"/>
    </source>
</evidence>
<feature type="signal peptide" evidence="2">
    <location>
        <begin position="1"/>
        <end position="22"/>
    </location>
</feature>
<proteinExistence type="predicted"/>
<feature type="region of interest" description="Disordered" evidence="1">
    <location>
        <begin position="230"/>
        <end position="285"/>
    </location>
</feature>
<dbReference type="PROSITE" id="PS51257">
    <property type="entry name" value="PROKAR_LIPOPROTEIN"/>
    <property type="match status" value="1"/>
</dbReference>
<reference evidence="3" key="1">
    <citation type="submission" date="2019-03" db="EMBL/GenBank/DDBJ databases">
        <title>Improved annotation for the trematode Fasciola hepatica.</title>
        <authorList>
            <person name="Choi Y.-J."/>
            <person name="Martin J."/>
            <person name="Mitreva M."/>
        </authorList>
    </citation>
    <scope>NUCLEOTIDE SEQUENCE [LARGE SCALE GENOMIC DNA]</scope>
</reference>
<comment type="caution">
    <text evidence="3">The sequence shown here is derived from an EMBL/GenBank/DDBJ whole genome shotgun (WGS) entry which is preliminary data.</text>
</comment>
<name>A0A4E0S0J3_FASHE</name>
<keyword evidence="2" id="KW-0732">Signal</keyword>
<evidence type="ECO:0000256" key="1">
    <source>
        <dbReference type="SAM" id="MobiDB-lite"/>
    </source>
</evidence>
<evidence type="ECO:0000313" key="3">
    <source>
        <dbReference type="EMBL" id="THD28957.1"/>
    </source>
</evidence>
<sequence length="285" mass="32226">MIQKHVCISLAGILACFQFVAWAPKFRCVPCVSDQKMSSALSSLFLTPPTETNQVTGSMTPREDTLPSMAHRNNEFLSSDDSEADVLLASPSGSSADWPPVRLPMDRYQPYFYRPSHYSAPKQALDFSTPMYNWDSKTKKRRRQWPEQIAVHKKIPEDEVWATPIIPGEPNDLRKPRTVIRRSHGFGNRLKSSEDFEHKYLLSGTNPGYNSGWNGRDHSSQVNTYGMDSRLATSQKQSPSGKFYVTKKDDGDSPVPVASSDGSDSEAETRRRLPEPISLMWKMRH</sequence>
<dbReference type="AlphaFoldDB" id="A0A4E0S0J3"/>
<dbReference type="EMBL" id="JXXN02000034">
    <property type="protein sequence ID" value="THD28957.1"/>
    <property type="molecule type" value="Genomic_DNA"/>
</dbReference>
<organism evidence="3 4">
    <name type="scientific">Fasciola hepatica</name>
    <name type="common">Liver fluke</name>
    <dbReference type="NCBI Taxonomy" id="6192"/>
    <lineage>
        <taxon>Eukaryota</taxon>
        <taxon>Metazoa</taxon>
        <taxon>Spiralia</taxon>
        <taxon>Lophotrochozoa</taxon>
        <taxon>Platyhelminthes</taxon>
        <taxon>Trematoda</taxon>
        <taxon>Digenea</taxon>
        <taxon>Plagiorchiida</taxon>
        <taxon>Echinostomata</taxon>
        <taxon>Echinostomatoidea</taxon>
        <taxon>Fasciolidae</taxon>
        <taxon>Fasciola</taxon>
    </lineage>
</organism>
<evidence type="ECO:0000313" key="4">
    <source>
        <dbReference type="Proteomes" id="UP000230066"/>
    </source>
</evidence>
<gene>
    <name evidence="3" type="ORF">D915_000198</name>
</gene>
<accession>A0A4E0S0J3</accession>
<protein>
    <submittedName>
        <fullName evidence="3">Uncharacterized protein</fullName>
    </submittedName>
</protein>
<feature type="chain" id="PRO_5020040556" evidence="2">
    <location>
        <begin position="23"/>
        <end position="285"/>
    </location>
</feature>